<sequence length="335" mass="38226">MRLNPRRSIRKYAMNTRPFIRLSQYLAVTALSAMSGLAQANLMPLRTYAASPYQSLSFTPQLRSAFHDQGHEVFAGIAAGSVWAQSAEFELDYYQNQAFVGVNYQINDKLSAEVMYRYAWAGDNKLDGLTKDFHDLVGMGQNGRDEVSDHRFSMASHAYGMELPDFENDTMSSEFHGYLQYQLYASERHAWAIGGSLYYNDVPSGTFKRSSFEQGVQLNYSFRHRAHGVFSSLGYSHRNDGAIVFDAPINKHSWSFAAGYGYQFNERHGVILQYHVYEGVLDDNSAFGDATQEVVAGYRYRRNQFALELSMTENIVNMDNSTDIYFATTLRYFWD</sequence>
<keyword evidence="2" id="KW-1185">Reference proteome</keyword>
<protein>
    <submittedName>
        <fullName evidence="1">DUF3187 family protein</fullName>
    </submittedName>
</protein>
<dbReference type="Pfam" id="PF11383">
    <property type="entry name" value="DUF3187"/>
    <property type="match status" value="1"/>
</dbReference>
<comment type="caution">
    <text evidence="1">The sequence shown here is derived from an EMBL/GenBank/DDBJ whole genome shotgun (WGS) entry which is preliminary data.</text>
</comment>
<dbReference type="InterPro" id="IPR011250">
    <property type="entry name" value="OMP/PagP_B-barrel"/>
</dbReference>
<dbReference type="Proteomes" id="UP000283255">
    <property type="component" value="Unassembled WGS sequence"/>
</dbReference>
<dbReference type="SUPFAM" id="SSF56925">
    <property type="entry name" value="OMPA-like"/>
    <property type="match status" value="1"/>
</dbReference>
<dbReference type="AlphaFoldDB" id="A0A418YHU7"/>
<dbReference type="EMBL" id="QZCH01000003">
    <property type="protein sequence ID" value="RJG49907.1"/>
    <property type="molecule type" value="Genomic_DNA"/>
</dbReference>
<organism evidence="1 2">
    <name type="scientific">Motilimonas pumila</name>
    <dbReference type="NCBI Taxonomy" id="2303987"/>
    <lineage>
        <taxon>Bacteria</taxon>
        <taxon>Pseudomonadati</taxon>
        <taxon>Pseudomonadota</taxon>
        <taxon>Gammaproteobacteria</taxon>
        <taxon>Alteromonadales</taxon>
        <taxon>Alteromonadales genera incertae sedis</taxon>
        <taxon>Motilimonas</taxon>
    </lineage>
</organism>
<reference evidence="1 2" key="2">
    <citation type="submission" date="2019-01" db="EMBL/GenBank/DDBJ databases">
        <title>Motilimonas pumilus sp. nov., isolated from the gut of sea cucumber (Apostichopus japonicus).</title>
        <authorList>
            <person name="Wang F.-Q."/>
            <person name="Ren L.-H."/>
            <person name="Lin Y.-W."/>
            <person name="Sun G.-H."/>
            <person name="Du Z.-J."/>
            <person name="Zhao J.-X."/>
            <person name="Liu X.-J."/>
            <person name="Liu L.-J."/>
        </authorList>
    </citation>
    <scope>NUCLEOTIDE SEQUENCE [LARGE SCALE GENOMIC DNA]</scope>
    <source>
        <strain evidence="1 2">PLHSC7-2</strain>
    </source>
</reference>
<gene>
    <name evidence="1" type="ORF">D1Z90_04480</name>
</gene>
<name>A0A418YHU7_9GAMM</name>
<evidence type="ECO:0000313" key="1">
    <source>
        <dbReference type="EMBL" id="RJG49907.1"/>
    </source>
</evidence>
<evidence type="ECO:0000313" key="2">
    <source>
        <dbReference type="Proteomes" id="UP000283255"/>
    </source>
</evidence>
<reference evidence="1 2" key="1">
    <citation type="submission" date="2018-09" db="EMBL/GenBank/DDBJ databases">
        <authorList>
            <person name="Wang F."/>
        </authorList>
    </citation>
    <scope>NUCLEOTIDE SEQUENCE [LARGE SCALE GENOMIC DNA]</scope>
    <source>
        <strain evidence="1 2">PLHSC7-2</strain>
    </source>
</reference>
<dbReference type="InterPro" id="IPR021523">
    <property type="entry name" value="DUF3187"/>
</dbReference>
<proteinExistence type="predicted"/>
<accession>A0A418YHU7</accession>